<evidence type="ECO:0000256" key="9">
    <source>
        <dbReference type="RuleBase" id="RU361169"/>
    </source>
</evidence>
<keyword evidence="10" id="KW-0732">Signal</keyword>
<dbReference type="Proteomes" id="UP000596661">
    <property type="component" value="Chromosome 3"/>
</dbReference>
<dbReference type="Gene3D" id="2.160.20.10">
    <property type="entry name" value="Single-stranded right-handed beta-helix, Pectin lyase-like"/>
    <property type="match status" value="2"/>
</dbReference>
<keyword evidence="7" id="KW-0961">Cell wall biogenesis/degradation</keyword>
<dbReference type="OMA" id="NCANANV"/>
<reference evidence="11" key="1">
    <citation type="submission" date="2018-11" db="EMBL/GenBank/DDBJ databases">
        <authorList>
            <person name="Grassa J C."/>
        </authorList>
    </citation>
    <scope>NUCLEOTIDE SEQUENCE [LARGE SCALE GENOMIC DNA]</scope>
</reference>
<dbReference type="PROSITE" id="PS00502">
    <property type="entry name" value="POLYGALACTURONASE"/>
    <property type="match status" value="1"/>
</dbReference>
<keyword evidence="6 9" id="KW-0326">Glycosidase</keyword>
<feature type="chain" id="PRO_5031084331" description="Polygalacturonase" evidence="10">
    <location>
        <begin position="26"/>
        <end position="349"/>
    </location>
</feature>
<dbReference type="InterPro" id="IPR006626">
    <property type="entry name" value="PbH1"/>
</dbReference>
<proteinExistence type="inferred from homology"/>
<evidence type="ECO:0000256" key="5">
    <source>
        <dbReference type="ARBA" id="ARBA00022801"/>
    </source>
</evidence>
<dbReference type="InterPro" id="IPR011050">
    <property type="entry name" value="Pectin_lyase_fold/virulence"/>
</dbReference>
<dbReference type="Pfam" id="PF00295">
    <property type="entry name" value="Glyco_hydro_28"/>
    <property type="match status" value="2"/>
</dbReference>
<evidence type="ECO:0000256" key="6">
    <source>
        <dbReference type="ARBA" id="ARBA00023295"/>
    </source>
</evidence>
<dbReference type="GO" id="GO:0005975">
    <property type="term" value="P:carbohydrate metabolic process"/>
    <property type="evidence" value="ECO:0007669"/>
    <property type="project" value="InterPro"/>
</dbReference>
<evidence type="ECO:0000256" key="1">
    <source>
        <dbReference type="ARBA" id="ARBA00004191"/>
    </source>
</evidence>
<comment type="similarity">
    <text evidence="2 9">Belongs to the glycosyl hydrolase 28 family.</text>
</comment>
<keyword evidence="12" id="KW-1185">Reference proteome</keyword>
<evidence type="ECO:0000256" key="4">
    <source>
        <dbReference type="ARBA" id="ARBA00022525"/>
    </source>
</evidence>
<name>A0A803P7W5_CANSA</name>
<dbReference type="AlphaFoldDB" id="A0A803P7W5"/>
<feature type="active site" evidence="8">
    <location>
        <position position="197"/>
    </location>
</feature>
<reference evidence="11" key="2">
    <citation type="submission" date="2021-03" db="UniProtKB">
        <authorList>
            <consortium name="EnsemblPlants"/>
        </authorList>
    </citation>
    <scope>IDENTIFICATION</scope>
</reference>
<dbReference type="GO" id="GO:0004650">
    <property type="term" value="F:polygalacturonase activity"/>
    <property type="evidence" value="ECO:0007669"/>
    <property type="project" value="InterPro"/>
</dbReference>
<evidence type="ECO:0000256" key="10">
    <source>
        <dbReference type="SAM" id="SignalP"/>
    </source>
</evidence>
<dbReference type="GO" id="GO:0071555">
    <property type="term" value="P:cell wall organization"/>
    <property type="evidence" value="ECO:0007669"/>
    <property type="project" value="UniProtKB-KW"/>
</dbReference>
<accession>A0A803P7W5</accession>
<keyword evidence="5 9" id="KW-0378">Hydrolase</keyword>
<protein>
    <recommendedName>
        <fullName evidence="13">Polygalacturonase</fullName>
    </recommendedName>
</protein>
<feature type="signal peptide" evidence="10">
    <location>
        <begin position="1"/>
        <end position="25"/>
    </location>
</feature>
<comment type="subcellular location">
    <subcellularLocation>
        <location evidence="1">Secreted</location>
        <location evidence="1">Cell wall</location>
    </subcellularLocation>
</comment>
<keyword evidence="3" id="KW-0134">Cell wall</keyword>
<evidence type="ECO:0000313" key="12">
    <source>
        <dbReference type="Proteomes" id="UP000596661"/>
    </source>
</evidence>
<dbReference type="PANTHER" id="PTHR31375">
    <property type="match status" value="1"/>
</dbReference>
<dbReference type="EMBL" id="UZAU01000356">
    <property type="status" value="NOT_ANNOTATED_CDS"/>
    <property type="molecule type" value="Genomic_DNA"/>
</dbReference>
<evidence type="ECO:0000256" key="7">
    <source>
        <dbReference type="ARBA" id="ARBA00023316"/>
    </source>
</evidence>
<organism evidence="11 12">
    <name type="scientific">Cannabis sativa</name>
    <name type="common">Hemp</name>
    <name type="synonym">Marijuana</name>
    <dbReference type="NCBI Taxonomy" id="3483"/>
    <lineage>
        <taxon>Eukaryota</taxon>
        <taxon>Viridiplantae</taxon>
        <taxon>Streptophyta</taxon>
        <taxon>Embryophyta</taxon>
        <taxon>Tracheophyta</taxon>
        <taxon>Spermatophyta</taxon>
        <taxon>Magnoliopsida</taxon>
        <taxon>eudicotyledons</taxon>
        <taxon>Gunneridae</taxon>
        <taxon>Pentapetalae</taxon>
        <taxon>rosids</taxon>
        <taxon>fabids</taxon>
        <taxon>Rosales</taxon>
        <taxon>Cannabaceae</taxon>
        <taxon>Cannabis</taxon>
    </lineage>
</organism>
<evidence type="ECO:0000313" key="11">
    <source>
        <dbReference type="EnsemblPlants" id="cds.evm.model.03.2084"/>
    </source>
</evidence>
<keyword evidence="4" id="KW-0964">Secreted</keyword>
<sequence length="349" mass="37117">MASTLLDHFTLLLIFLLVIITKVQSDNKVFNVINFGVVADGKTDNSKAFVDVWNQACAYSGRGVVLIPEGTYYASSMVFNGPCKGQTLFSIKGILKAPIDKKDWVGLESWISFRYIVNLEISGGGSFDGQGSYAWPYNDCQTNPPPPTSPNTDGIHIGSSTGIKIFSSSIATGDDCVSIGPGTDNLLVSGLACGPGHGISIGSLGRYPNEADVTNLVIQNCNISGTSNGVRIKTWAPSPPSNVYNVTFENIGMNNVDNPIIIDQQYCPFETRKCGNGASSQVQIRNVKFNNIYGTSKNKVAVELKCSPSKPCGELSLTNINLNFPGGATSSCSNAYGTATGRQQPPACI</sequence>
<dbReference type="EnsemblPlants" id="evm.model.03.2084">
    <property type="protein sequence ID" value="cds.evm.model.03.2084"/>
    <property type="gene ID" value="evm.TU.03.2084"/>
</dbReference>
<evidence type="ECO:0000256" key="3">
    <source>
        <dbReference type="ARBA" id="ARBA00022512"/>
    </source>
</evidence>
<dbReference type="SUPFAM" id="SSF51126">
    <property type="entry name" value="Pectin lyase-like"/>
    <property type="match status" value="1"/>
</dbReference>
<dbReference type="Gramene" id="evm.model.03.2084">
    <property type="protein sequence ID" value="cds.evm.model.03.2084"/>
    <property type="gene ID" value="evm.TU.03.2084"/>
</dbReference>
<evidence type="ECO:0000256" key="2">
    <source>
        <dbReference type="ARBA" id="ARBA00008834"/>
    </source>
</evidence>
<evidence type="ECO:0000256" key="8">
    <source>
        <dbReference type="PROSITE-ProRule" id="PRU10052"/>
    </source>
</evidence>
<dbReference type="InterPro" id="IPR012334">
    <property type="entry name" value="Pectin_lyas_fold"/>
</dbReference>
<dbReference type="InterPro" id="IPR000743">
    <property type="entry name" value="Glyco_hydro_28"/>
</dbReference>
<evidence type="ECO:0008006" key="13">
    <source>
        <dbReference type="Google" id="ProtNLM"/>
    </source>
</evidence>
<dbReference type="SMART" id="SM00710">
    <property type="entry name" value="PbH1"/>
    <property type="match status" value="5"/>
</dbReference>